<dbReference type="EMBL" id="JZSH01000002">
    <property type="protein sequence ID" value="KJF79232.1"/>
    <property type="molecule type" value="Genomic_DNA"/>
</dbReference>
<keyword evidence="3" id="KW-0012">Acyltransferase</keyword>
<evidence type="ECO:0000256" key="3">
    <source>
        <dbReference type="ARBA" id="ARBA00023315"/>
    </source>
</evidence>
<organism evidence="5 6">
    <name type="scientific">Morganella morganii</name>
    <name type="common">Proteus morganii</name>
    <dbReference type="NCBI Taxonomy" id="582"/>
    <lineage>
        <taxon>Bacteria</taxon>
        <taxon>Pseudomonadati</taxon>
        <taxon>Pseudomonadota</taxon>
        <taxon>Gammaproteobacteria</taxon>
        <taxon>Enterobacterales</taxon>
        <taxon>Morganellaceae</taxon>
        <taxon>Morganella</taxon>
    </lineage>
</organism>
<comment type="similarity">
    <text evidence="1">Belongs to the thiolase-like superfamily. Thiolase family.</text>
</comment>
<dbReference type="Pfam" id="PF00108">
    <property type="entry name" value="Thiolase_N"/>
    <property type="match status" value="1"/>
</dbReference>
<evidence type="ECO:0000256" key="1">
    <source>
        <dbReference type="ARBA" id="ARBA00010982"/>
    </source>
</evidence>
<evidence type="ECO:0000259" key="4">
    <source>
        <dbReference type="Pfam" id="PF00108"/>
    </source>
</evidence>
<dbReference type="InterPro" id="IPR020615">
    <property type="entry name" value="Thiolase_acyl_enz_int_AS"/>
</dbReference>
<dbReference type="AlphaFoldDB" id="A0A0D8LBK1"/>
<dbReference type="PROSITE" id="PS00098">
    <property type="entry name" value="THIOLASE_1"/>
    <property type="match status" value="1"/>
</dbReference>
<dbReference type="Gene3D" id="3.40.47.10">
    <property type="match status" value="1"/>
</dbReference>
<dbReference type="Proteomes" id="UP000032582">
    <property type="component" value="Unassembled WGS sequence"/>
</dbReference>
<protein>
    <submittedName>
        <fullName evidence="5">3-ketoacyl-CoA thiolase</fullName>
    </submittedName>
</protein>
<feature type="domain" description="Thiolase N-terminal" evidence="4">
    <location>
        <begin position="9"/>
        <end position="114"/>
    </location>
</feature>
<gene>
    <name evidence="5" type="ORF">UA45_00410</name>
</gene>
<dbReference type="PANTHER" id="PTHR18919:SF107">
    <property type="entry name" value="ACETYL-COA ACETYLTRANSFERASE, CYTOSOLIC"/>
    <property type="match status" value="1"/>
</dbReference>
<proteinExistence type="inferred from homology"/>
<name>A0A0D8LBK1_MORMO</name>
<comment type="caution">
    <text evidence="5">The sequence shown here is derived from an EMBL/GenBank/DDBJ whole genome shotgun (WGS) entry which is preliminary data.</text>
</comment>
<dbReference type="PATRIC" id="fig|582.24.peg.118"/>
<dbReference type="InterPro" id="IPR020616">
    <property type="entry name" value="Thiolase_N"/>
</dbReference>
<keyword evidence="2" id="KW-0808">Transferase</keyword>
<evidence type="ECO:0000256" key="2">
    <source>
        <dbReference type="ARBA" id="ARBA00022679"/>
    </source>
</evidence>
<feature type="non-terminal residue" evidence="5">
    <location>
        <position position="115"/>
    </location>
</feature>
<dbReference type="InterPro" id="IPR016039">
    <property type="entry name" value="Thiolase-like"/>
</dbReference>
<reference evidence="5 6" key="1">
    <citation type="submission" date="2015-02" db="EMBL/GenBank/DDBJ databases">
        <title>Whole genome shotgun sequencing of cultured foodborne pathogen.</title>
        <authorList>
            <person name="Timme R."/>
            <person name="Allard M.W."/>
            <person name="Strain E."/>
            <person name="Evans P.S."/>
            <person name="Brown E."/>
        </authorList>
    </citation>
    <scope>NUCLEOTIDE SEQUENCE [LARGE SCALE GENOMIC DNA]</scope>
    <source>
        <strain evidence="5 6">GCSL-TSO-24</strain>
    </source>
</reference>
<dbReference type="SUPFAM" id="SSF53901">
    <property type="entry name" value="Thiolase-like"/>
    <property type="match status" value="1"/>
</dbReference>
<dbReference type="PANTHER" id="PTHR18919">
    <property type="entry name" value="ACETYL-COA C-ACYLTRANSFERASE"/>
    <property type="match status" value="1"/>
</dbReference>
<evidence type="ECO:0000313" key="5">
    <source>
        <dbReference type="EMBL" id="KJF79232.1"/>
    </source>
</evidence>
<accession>A0A0D8LBK1</accession>
<dbReference type="GO" id="GO:0005829">
    <property type="term" value="C:cytosol"/>
    <property type="evidence" value="ECO:0007669"/>
    <property type="project" value="TreeGrafter"/>
</dbReference>
<dbReference type="GO" id="GO:0016747">
    <property type="term" value="F:acyltransferase activity, transferring groups other than amino-acyl groups"/>
    <property type="evidence" value="ECO:0007669"/>
    <property type="project" value="InterPro"/>
</dbReference>
<evidence type="ECO:0000313" key="6">
    <source>
        <dbReference type="Proteomes" id="UP000032582"/>
    </source>
</evidence>
<sequence>MKQAQAERIAIVDGLRTPFARQSTVYRDIPAVELGRAVVQELLFRQSFPAELVDLVVFGQVIQMPAAPNIAREIVLSTQLPVTTDAYSVTRACATSFQAIANAAQAIQCGQNKIA</sequence>